<dbReference type="EMBL" id="JAHLQT010024020">
    <property type="protein sequence ID" value="KAG7165678.1"/>
    <property type="molecule type" value="Genomic_DNA"/>
</dbReference>
<dbReference type="AlphaFoldDB" id="A0A8J5K183"/>
<protein>
    <submittedName>
        <fullName evidence="2">Uncharacterized protein</fullName>
    </submittedName>
</protein>
<accession>A0A8J5K183</accession>
<feature type="compositionally biased region" description="Polar residues" evidence="1">
    <location>
        <begin position="142"/>
        <end position="157"/>
    </location>
</feature>
<organism evidence="2 3">
    <name type="scientific">Homarus americanus</name>
    <name type="common">American lobster</name>
    <dbReference type="NCBI Taxonomy" id="6706"/>
    <lineage>
        <taxon>Eukaryota</taxon>
        <taxon>Metazoa</taxon>
        <taxon>Ecdysozoa</taxon>
        <taxon>Arthropoda</taxon>
        <taxon>Crustacea</taxon>
        <taxon>Multicrustacea</taxon>
        <taxon>Malacostraca</taxon>
        <taxon>Eumalacostraca</taxon>
        <taxon>Eucarida</taxon>
        <taxon>Decapoda</taxon>
        <taxon>Pleocyemata</taxon>
        <taxon>Astacidea</taxon>
        <taxon>Nephropoidea</taxon>
        <taxon>Nephropidae</taxon>
        <taxon>Homarus</taxon>
    </lineage>
</organism>
<evidence type="ECO:0000313" key="2">
    <source>
        <dbReference type="EMBL" id="KAG7165678.1"/>
    </source>
</evidence>
<keyword evidence="3" id="KW-1185">Reference proteome</keyword>
<gene>
    <name evidence="2" type="ORF">Hamer_G013191</name>
</gene>
<proteinExistence type="predicted"/>
<dbReference type="Proteomes" id="UP000747542">
    <property type="component" value="Unassembled WGS sequence"/>
</dbReference>
<feature type="region of interest" description="Disordered" evidence="1">
    <location>
        <begin position="42"/>
        <end position="157"/>
    </location>
</feature>
<reference evidence="2" key="1">
    <citation type="journal article" date="2021" name="Sci. Adv.">
        <title>The American lobster genome reveals insights on longevity, neural, and immune adaptations.</title>
        <authorList>
            <person name="Polinski J.M."/>
            <person name="Zimin A.V."/>
            <person name="Clark K.F."/>
            <person name="Kohn A.B."/>
            <person name="Sadowski N."/>
            <person name="Timp W."/>
            <person name="Ptitsyn A."/>
            <person name="Khanna P."/>
            <person name="Romanova D.Y."/>
            <person name="Williams P."/>
            <person name="Greenwood S.J."/>
            <person name="Moroz L.L."/>
            <person name="Walt D.R."/>
            <person name="Bodnar A.G."/>
        </authorList>
    </citation>
    <scope>NUCLEOTIDE SEQUENCE</scope>
    <source>
        <strain evidence="2">GMGI-L3</strain>
    </source>
</reference>
<feature type="compositionally biased region" description="Acidic residues" evidence="1">
    <location>
        <begin position="92"/>
        <end position="103"/>
    </location>
</feature>
<name>A0A8J5K183_HOMAM</name>
<evidence type="ECO:0000256" key="1">
    <source>
        <dbReference type="SAM" id="MobiDB-lite"/>
    </source>
</evidence>
<comment type="caution">
    <text evidence="2">The sequence shown here is derived from an EMBL/GenBank/DDBJ whole genome shotgun (WGS) entry which is preliminary data.</text>
</comment>
<sequence length="157" mass="17909">MGRTIHCSGTPFRCDLPDQGRRKAQPKVVHVIRLCQYHGPGQYIWEDSGKQSPTIDEDQARDPGRTQDHTEPGNPAMNQEEEHCFLLPELDVTGEGDQSEDVTEVAAPREDSEDNPVRRRQQRERKRLTKVKYVDSRDTNKQTRLSKLSSPNSLDEG</sequence>
<feature type="compositionally biased region" description="Basic residues" evidence="1">
    <location>
        <begin position="118"/>
        <end position="130"/>
    </location>
</feature>
<feature type="compositionally biased region" description="Basic and acidic residues" evidence="1">
    <location>
        <begin position="58"/>
        <end position="71"/>
    </location>
</feature>
<evidence type="ECO:0000313" key="3">
    <source>
        <dbReference type="Proteomes" id="UP000747542"/>
    </source>
</evidence>
<feature type="compositionally biased region" description="Basic and acidic residues" evidence="1">
    <location>
        <begin position="132"/>
        <end position="141"/>
    </location>
</feature>